<dbReference type="Pfam" id="PF12900">
    <property type="entry name" value="Pyridox_ox_2"/>
    <property type="match status" value="1"/>
</dbReference>
<sequence length="142" mass="15700">MTVSEDGAVELAPSECRTLIAGGDFGRLAIRSSDGVDIFPVNFVMHDDALYFRSGPGSKMVDLTSDPRVAFEVDERSDTSAWSVVVHGHAMRLNSDADIEASTVLALRAWDPSDKFNYVRLEIDTITGRRVRLPERKVDRVS</sequence>
<name>A0ABW0NQB0_9MICO</name>
<comment type="caution">
    <text evidence="1">The sequence shown here is derived from an EMBL/GenBank/DDBJ whole genome shotgun (WGS) entry which is preliminary data.</text>
</comment>
<dbReference type="Proteomes" id="UP001596039">
    <property type="component" value="Unassembled WGS sequence"/>
</dbReference>
<dbReference type="Gene3D" id="2.30.110.10">
    <property type="entry name" value="Electron Transport, Fmn-binding Protein, Chain A"/>
    <property type="match status" value="1"/>
</dbReference>
<evidence type="ECO:0000313" key="1">
    <source>
        <dbReference type="EMBL" id="MFC5502121.1"/>
    </source>
</evidence>
<proteinExistence type="predicted"/>
<dbReference type="InterPro" id="IPR024747">
    <property type="entry name" value="Pyridox_Oxase-rel"/>
</dbReference>
<keyword evidence="2" id="KW-1185">Reference proteome</keyword>
<organism evidence="1 2">
    <name type="scientific">Lysinimonas soli</name>
    <dbReference type="NCBI Taxonomy" id="1074233"/>
    <lineage>
        <taxon>Bacteria</taxon>
        <taxon>Bacillati</taxon>
        <taxon>Actinomycetota</taxon>
        <taxon>Actinomycetes</taxon>
        <taxon>Micrococcales</taxon>
        <taxon>Microbacteriaceae</taxon>
        <taxon>Lysinimonas</taxon>
    </lineage>
</organism>
<dbReference type="SUPFAM" id="SSF50475">
    <property type="entry name" value="FMN-binding split barrel"/>
    <property type="match status" value="1"/>
</dbReference>
<gene>
    <name evidence="1" type="ORF">ACFPJ4_07710</name>
</gene>
<dbReference type="InterPro" id="IPR012349">
    <property type="entry name" value="Split_barrel_FMN-bd"/>
</dbReference>
<protein>
    <submittedName>
        <fullName evidence="1">Pyridoxamine 5'-phosphate oxidase family protein</fullName>
    </submittedName>
</protein>
<evidence type="ECO:0000313" key="2">
    <source>
        <dbReference type="Proteomes" id="UP001596039"/>
    </source>
</evidence>
<accession>A0ABW0NQB0</accession>
<reference evidence="2" key="1">
    <citation type="journal article" date="2019" name="Int. J. Syst. Evol. Microbiol.">
        <title>The Global Catalogue of Microorganisms (GCM) 10K type strain sequencing project: providing services to taxonomists for standard genome sequencing and annotation.</title>
        <authorList>
            <consortium name="The Broad Institute Genomics Platform"/>
            <consortium name="The Broad Institute Genome Sequencing Center for Infectious Disease"/>
            <person name="Wu L."/>
            <person name="Ma J."/>
        </authorList>
    </citation>
    <scope>NUCLEOTIDE SEQUENCE [LARGE SCALE GENOMIC DNA]</scope>
    <source>
        <strain evidence="2">CGMCC 4.6997</strain>
    </source>
</reference>
<dbReference type="RefSeq" id="WP_386739824.1">
    <property type="nucleotide sequence ID" value="NZ_JBHSMG010000002.1"/>
</dbReference>
<dbReference type="EMBL" id="JBHSMG010000002">
    <property type="protein sequence ID" value="MFC5502121.1"/>
    <property type="molecule type" value="Genomic_DNA"/>
</dbReference>